<feature type="signal peptide" evidence="2">
    <location>
        <begin position="1"/>
        <end position="20"/>
    </location>
</feature>
<dbReference type="GO" id="GO:0009279">
    <property type="term" value="C:cell outer membrane"/>
    <property type="evidence" value="ECO:0007669"/>
    <property type="project" value="InterPro"/>
</dbReference>
<dbReference type="CDD" id="cd07534">
    <property type="entry name" value="HAD_CAP"/>
    <property type="match status" value="1"/>
</dbReference>
<accession>A0A3E1Q6E5</accession>
<sequence>MRFSCFISLSLILFSLSSCKNLPQTENVSGGAQQPNVESYQLQGILWQQNAAEYKALCFQAFNLATLQLKEEIANKSATGKPLAIITDIDETVLDNSPYQATRAKEGKPYSRDSWVAWGNLEEATSVPGSLDFLNYASANGVTVFYISDRHDIQQETTLNNMKKLGFPNADADHIFLKKKGVDKETRRQKVYKNYEVVMYLGDNLSDFSAIFDNQPTQKRNTLADSIKKKFGNTFIVLPNPMYGAWQTDGIYEGNYNWSPTQKDSIIREKLNGY</sequence>
<dbReference type="SFLD" id="SFLDG01125">
    <property type="entry name" value="C1.1:_Acid_Phosphatase_Like"/>
    <property type="match status" value="1"/>
</dbReference>
<protein>
    <submittedName>
        <fullName evidence="3">5'-nucleotidase, lipoprotein e(P4) family</fullName>
    </submittedName>
</protein>
<organism evidence="3 4">
    <name type="scientific">Marixanthomonas ophiurae</name>
    <dbReference type="NCBI Taxonomy" id="387659"/>
    <lineage>
        <taxon>Bacteria</taxon>
        <taxon>Pseudomonadati</taxon>
        <taxon>Bacteroidota</taxon>
        <taxon>Flavobacteriia</taxon>
        <taxon>Flavobacteriales</taxon>
        <taxon>Flavobacteriaceae</taxon>
        <taxon>Marixanthomonas</taxon>
    </lineage>
</organism>
<comment type="caution">
    <text evidence="3">The sequence shown here is derived from an EMBL/GenBank/DDBJ whole genome shotgun (WGS) entry which is preliminary data.</text>
</comment>
<evidence type="ECO:0000313" key="4">
    <source>
        <dbReference type="Proteomes" id="UP000261082"/>
    </source>
</evidence>
<dbReference type="AlphaFoldDB" id="A0A3E1Q6E5"/>
<dbReference type="PROSITE" id="PS51257">
    <property type="entry name" value="PROKAR_LIPOPROTEIN"/>
    <property type="match status" value="1"/>
</dbReference>
<dbReference type="RefSeq" id="WP_117159640.1">
    <property type="nucleotide sequence ID" value="NZ_QVID01000002.1"/>
</dbReference>
<proteinExistence type="predicted"/>
<feature type="chain" id="PRO_5017698896" evidence="2">
    <location>
        <begin position="21"/>
        <end position="274"/>
    </location>
</feature>
<dbReference type="Gene3D" id="3.40.50.1000">
    <property type="entry name" value="HAD superfamily/HAD-like"/>
    <property type="match status" value="1"/>
</dbReference>
<evidence type="ECO:0000256" key="2">
    <source>
        <dbReference type="SAM" id="SignalP"/>
    </source>
</evidence>
<dbReference type="SFLD" id="SFLDS00003">
    <property type="entry name" value="Haloacid_Dehalogenase"/>
    <property type="match status" value="1"/>
</dbReference>
<gene>
    <name evidence="3" type="ORF">DZ858_10595</name>
</gene>
<keyword evidence="3" id="KW-0449">Lipoprotein</keyword>
<dbReference type="Pfam" id="PF03767">
    <property type="entry name" value="Acid_phosphat_B"/>
    <property type="match status" value="1"/>
</dbReference>
<dbReference type="SUPFAM" id="SSF56784">
    <property type="entry name" value="HAD-like"/>
    <property type="match status" value="1"/>
</dbReference>
<evidence type="ECO:0000256" key="1">
    <source>
        <dbReference type="ARBA" id="ARBA00022729"/>
    </source>
</evidence>
<keyword evidence="1 2" id="KW-0732">Signal</keyword>
<name>A0A3E1Q6E5_9FLAO</name>
<dbReference type="InterPro" id="IPR036412">
    <property type="entry name" value="HAD-like_sf"/>
</dbReference>
<dbReference type="PANTHER" id="PTHR31284">
    <property type="entry name" value="ACID PHOSPHATASE-LIKE PROTEIN"/>
    <property type="match status" value="1"/>
</dbReference>
<dbReference type="InterPro" id="IPR005519">
    <property type="entry name" value="Acid_phosphat_B-like"/>
</dbReference>
<keyword evidence="4" id="KW-1185">Reference proteome</keyword>
<dbReference type="InterPro" id="IPR006423">
    <property type="entry name" value="Lipo_e_P4"/>
</dbReference>
<reference evidence="3 4" key="1">
    <citation type="journal article" date="2007" name="Int. J. Syst. Evol. Microbiol.">
        <title>Marixanthomonas ophiurae gen. nov., sp. nov., a marine bacterium of the family Flavobacteriaceae isolated from a deep-sea brittle star.</title>
        <authorList>
            <person name="Romanenko L.A."/>
            <person name="Uchino M."/>
            <person name="Frolova G.M."/>
            <person name="Mikhailov V.V."/>
        </authorList>
    </citation>
    <scope>NUCLEOTIDE SEQUENCE [LARGE SCALE GENOMIC DNA]</scope>
    <source>
        <strain evidence="3 4">KMM 3046</strain>
    </source>
</reference>
<dbReference type="Proteomes" id="UP000261082">
    <property type="component" value="Unassembled WGS sequence"/>
</dbReference>
<dbReference type="InterPro" id="IPR023214">
    <property type="entry name" value="HAD_sf"/>
</dbReference>
<dbReference type="NCBIfam" id="TIGR01533">
    <property type="entry name" value="lipo_e_P4"/>
    <property type="match status" value="1"/>
</dbReference>
<dbReference type="EMBL" id="QVID01000002">
    <property type="protein sequence ID" value="RFN57692.1"/>
    <property type="molecule type" value="Genomic_DNA"/>
</dbReference>
<dbReference type="OrthoDB" id="395856at2"/>
<dbReference type="PIRSF" id="PIRSF019271">
    <property type="entry name" value="Acid_Ptase_C"/>
    <property type="match status" value="1"/>
</dbReference>
<dbReference type="PANTHER" id="PTHR31284:SF10">
    <property type="entry name" value="ACID PHOSPHATASE-LIKE PROTEIN"/>
    <property type="match status" value="1"/>
</dbReference>
<evidence type="ECO:0000313" key="3">
    <source>
        <dbReference type="EMBL" id="RFN57692.1"/>
    </source>
</evidence>